<name>A0A397TFY5_9GLOM</name>
<reference evidence="2 3" key="1">
    <citation type="submission" date="2018-06" db="EMBL/GenBank/DDBJ databases">
        <title>Comparative genomics reveals the genomic features of Rhizophagus irregularis, R. cerebriforme, R. diaphanum and Gigaspora rosea, and their symbiotic lifestyle signature.</title>
        <authorList>
            <person name="Morin E."/>
            <person name="San Clemente H."/>
            <person name="Chen E.C.H."/>
            <person name="De La Providencia I."/>
            <person name="Hainaut M."/>
            <person name="Kuo A."/>
            <person name="Kohler A."/>
            <person name="Murat C."/>
            <person name="Tang N."/>
            <person name="Roy S."/>
            <person name="Loubradou J."/>
            <person name="Henrissat B."/>
            <person name="Grigoriev I.V."/>
            <person name="Corradi N."/>
            <person name="Roux C."/>
            <person name="Martin F.M."/>
        </authorList>
    </citation>
    <scope>NUCLEOTIDE SEQUENCE [LARGE SCALE GENOMIC DNA]</scope>
    <source>
        <strain evidence="2 3">DAOM 227022</strain>
    </source>
</reference>
<dbReference type="InterPro" id="IPR044553">
    <property type="entry name" value="Bbox1_ANCHR"/>
</dbReference>
<sequence length="270" mass="31367">MSSNNKDKDKLENHFAEEELVDRFTKLFGHKPSSNQAPIKNITKTNNLIIDLTNNGSLSINSNDSLINTNNSQYKLPKGKDLDYEEIEKFLMSESLDTSILIDYDNQKSLDKVVTKFLNEDFKTSSNKNFDEYDDATNLIKELQDDINLESKYKENLHELKEKKEQDFNELENRYNQLKEFKIHGKNKNSKNNLGNLGPPPEPIDLSEFGLNDDDPNTWCCICNEDAIIKCKDCDGDLYCQPCFNEGHFGLHSDYDMKRHKFEKYKRPVI</sequence>
<dbReference type="AlphaFoldDB" id="A0A397TFY5"/>
<accession>A0A397TFY5</accession>
<keyword evidence="1" id="KW-0175">Coiled coil</keyword>
<dbReference type="Pfam" id="PF22586">
    <property type="entry name" value="ANCHR-like_BBOX"/>
    <property type="match status" value="1"/>
</dbReference>
<evidence type="ECO:0000313" key="2">
    <source>
        <dbReference type="EMBL" id="RIA95287.1"/>
    </source>
</evidence>
<dbReference type="OrthoDB" id="5407799at2759"/>
<evidence type="ECO:0000256" key="1">
    <source>
        <dbReference type="SAM" id="Coils"/>
    </source>
</evidence>
<dbReference type="EMBL" id="QKYT01000064">
    <property type="protein sequence ID" value="RIA95287.1"/>
    <property type="molecule type" value="Genomic_DNA"/>
</dbReference>
<dbReference type="PANTHER" id="PTHR46603:SF1">
    <property type="entry name" value="ABSCISSION_NOCUT CHECKPOINT REGULATOR"/>
    <property type="match status" value="1"/>
</dbReference>
<dbReference type="CDD" id="cd19817">
    <property type="entry name" value="Bbox1_ANCHR-like"/>
    <property type="match status" value="1"/>
</dbReference>
<keyword evidence="3" id="KW-1185">Reference proteome</keyword>
<dbReference type="STRING" id="658196.A0A397TFY5"/>
<proteinExistence type="predicted"/>
<organism evidence="2 3">
    <name type="scientific">Glomus cerebriforme</name>
    <dbReference type="NCBI Taxonomy" id="658196"/>
    <lineage>
        <taxon>Eukaryota</taxon>
        <taxon>Fungi</taxon>
        <taxon>Fungi incertae sedis</taxon>
        <taxon>Mucoromycota</taxon>
        <taxon>Glomeromycotina</taxon>
        <taxon>Glomeromycetes</taxon>
        <taxon>Glomerales</taxon>
        <taxon>Glomeraceae</taxon>
        <taxon>Glomus</taxon>
    </lineage>
</organism>
<protein>
    <submittedName>
        <fullName evidence="2">Uncharacterized protein</fullName>
    </submittedName>
</protein>
<dbReference type="PANTHER" id="PTHR46603">
    <property type="entry name" value="ABSCISSION/NOCUT CHECKPOINT REGULATOR"/>
    <property type="match status" value="1"/>
</dbReference>
<gene>
    <name evidence="2" type="ORF">C1645_816892</name>
</gene>
<evidence type="ECO:0000313" key="3">
    <source>
        <dbReference type="Proteomes" id="UP000265703"/>
    </source>
</evidence>
<feature type="coiled-coil region" evidence="1">
    <location>
        <begin position="150"/>
        <end position="181"/>
    </location>
</feature>
<dbReference type="Proteomes" id="UP000265703">
    <property type="component" value="Unassembled WGS sequence"/>
</dbReference>
<comment type="caution">
    <text evidence="2">The sequence shown here is derived from an EMBL/GenBank/DDBJ whole genome shotgun (WGS) entry which is preliminary data.</text>
</comment>
<dbReference type="SUPFAM" id="SSF57845">
    <property type="entry name" value="B-box zinc-binding domain"/>
    <property type="match status" value="1"/>
</dbReference>